<keyword evidence="1" id="KW-1133">Transmembrane helix</keyword>
<sequence>MKLVRFLMKLNNETVSIELKNGTIVHGTITGSLFLLSTLFFVEDIFVGLIIRDYWLGFCYTLFMNFGFSFFLSHLSLFSRMLLVASEII</sequence>
<dbReference type="InterPro" id="IPR010920">
    <property type="entry name" value="LSM_dom_sf"/>
</dbReference>
<dbReference type="Gene3D" id="2.30.30.100">
    <property type="match status" value="1"/>
</dbReference>
<organism evidence="2">
    <name type="scientific">Rhizophora mucronata</name>
    <name type="common">Asiatic mangrove</name>
    <dbReference type="NCBI Taxonomy" id="61149"/>
    <lineage>
        <taxon>Eukaryota</taxon>
        <taxon>Viridiplantae</taxon>
        <taxon>Streptophyta</taxon>
        <taxon>Embryophyta</taxon>
        <taxon>Tracheophyta</taxon>
        <taxon>Spermatophyta</taxon>
        <taxon>Magnoliopsida</taxon>
        <taxon>eudicotyledons</taxon>
        <taxon>Gunneridae</taxon>
        <taxon>Pentapetalae</taxon>
        <taxon>rosids</taxon>
        <taxon>fabids</taxon>
        <taxon>Malpighiales</taxon>
        <taxon>Rhizophoraceae</taxon>
        <taxon>Rhizophora</taxon>
    </lineage>
</organism>
<evidence type="ECO:0000256" key="1">
    <source>
        <dbReference type="SAM" id="Phobius"/>
    </source>
</evidence>
<dbReference type="EMBL" id="GGEC01025160">
    <property type="protein sequence ID" value="MBX05644.1"/>
    <property type="molecule type" value="Transcribed_RNA"/>
</dbReference>
<dbReference type="AlphaFoldDB" id="A0A2P2KIT9"/>
<feature type="transmembrane region" description="Helical" evidence="1">
    <location>
        <begin position="54"/>
        <end position="72"/>
    </location>
</feature>
<evidence type="ECO:0000313" key="2">
    <source>
        <dbReference type="EMBL" id="MBX05644.1"/>
    </source>
</evidence>
<accession>A0A2P2KIT9</accession>
<dbReference type="SUPFAM" id="SSF50182">
    <property type="entry name" value="Sm-like ribonucleoproteins"/>
    <property type="match status" value="1"/>
</dbReference>
<protein>
    <submittedName>
        <fullName evidence="2">Uncharacterized protein</fullName>
    </submittedName>
</protein>
<reference evidence="2" key="1">
    <citation type="submission" date="2018-02" db="EMBL/GenBank/DDBJ databases">
        <title>Rhizophora mucronata_Transcriptome.</title>
        <authorList>
            <person name="Meera S.P."/>
            <person name="Sreeshan A."/>
            <person name="Augustine A."/>
        </authorList>
    </citation>
    <scope>NUCLEOTIDE SEQUENCE</scope>
    <source>
        <tissue evidence="2">Leaf</tissue>
    </source>
</reference>
<name>A0A2P2KIT9_RHIMU</name>
<keyword evidence="1" id="KW-0472">Membrane</keyword>
<keyword evidence="1" id="KW-0812">Transmembrane</keyword>
<proteinExistence type="predicted"/>
<feature type="transmembrane region" description="Helical" evidence="1">
    <location>
        <begin position="21"/>
        <end position="42"/>
    </location>
</feature>